<evidence type="ECO:0000259" key="9">
    <source>
        <dbReference type="PROSITE" id="PS51194"/>
    </source>
</evidence>
<dbReference type="SMART" id="SM00487">
    <property type="entry name" value="DEXDc"/>
    <property type="match status" value="1"/>
</dbReference>
<evidence type="ECO:0000256" key="7">
    <source>
        <dbReference type="ARBA" id="ARBA00034808"/>
    </source>
</evidence>
<dbReference type="InterPro" id="IPR001650">
    <property type="entry name" value="Helicase_C-like"/>
</dbReference>
<organism evidence="10 11">
    <name type="scientific">Chitinophaga nivalis</name>
    <dbReference type="NCBI Taxonomy" id="2991709"/>
    <lineage>
        <taxon>Bacteria</taxon>
        <taxon>Pseudomonadati</taxon>
        <taxon>Bacteroidota</taxon>
        <taxon>Chitinophagia</taxon>
        <taxon>Chitinophagales</taxon>
        <taxon>Chitinophagaceae</taxon>
        <taxon>Chitinophaga</taxon>
    </lineage>
</organism>
<sequence>MIKFTANYSYTNPNFVVQNLVTQPVDSPYLSVYYVIKNILQRGCPTMLSEHLQQHFGKDFQQRDDFKTPFLLIDTAVPVWQDTIKGDKQKNYYPAKTFFEKLIPDHFGEYAFIQALLLPEAEINDIVQEYNETFVGQAVDFFLPQAKMVIEIDGQQHKRDDRIRVQDNIRDTYLAAKGVTTFRIPLKAFNDGSFVSIITDIKKFLALKENKLQLYRTTFQQLQTHGIDPVVMQEKLLPTAIMRLQLLILELLINGQLSIAADTWQLHLQERDVSGFASLALQDLLMWLAPLCQLRKLPFTAPRLDIQVTTADGGKMLPKKGYVNIDFSLLKRYTDEHLHETDTLFVRTDYFGSEQNYFVASTTSPVTYAIINDDNADQSALRFFLKNIFDKDDFREGQFAIIANALSRWDTIGLLPTGGGKSICYQLACLLQPSINFVVSPIKSLMYDQQDNVKSLLITNTGFITGDLPPEEKERVQREFSQGKYLFIWISPERFQIKSFREYLAAVNSRFSIAYAVIDEVHCLSEWGHDFRTSYLNLARTIQQYCRDARFIGLTATASVHVLKDIRIEFQIKDENVKTLKDYSRKELQFEVIADKGNKLELLKNKLHQLNQVADFIGKKDKAALIFSPNVNGPFGCYELANYINTLYPDQARFYSGEVPVMNEYDDQGRKTNRKIPVMPPEEFTRYKNEVQHQYKHNKFPLLAATKAFGMGIDKQNIHYTIHYGIPGSVESLYQEAGRAGRWNKSLPENQDVVARCLVLHSHETVDPQLVDEIFDVNTDIARIAEINKEVGFSGKDIFKIIFLFLQGHKEITEDFILIRFLIDHYFKADSIVKVFWRDAIRELATYSQQHYGKLLTVKETEIQKGIYKLSLLGIVKDWTTDFVNLYEVSFHQMQEAAVLYTLTKYIHKYEPTTNVEEQVRMVKKDNLTDQCICFLLQWTWDNIVYKRRQSIKTLSDWCLDFRNSEFFKQRIDTYFQFTETTFILQHIAEHPKEYAQWFELFYHHERLIDAETAARLRDGLSRFLESYRSNVGLNVISGLVRLLLQEFDDTDGRPRLENALAQFPALFTTGEQQQILARIIALGCLLPEESRYTLAETLVPFYPDQREYLAEELQVIYLLDRPLKDNIITLKKLNLHLYEQLTKI</sequence>
<dbReference type="Pfam" id="PF04480">
    <property type="entry name" value="DUF559"/>
    <property type="match status" value="1"/>
</dbReference>
<evidence type="ECO:0000256" key="1">
    <source>
        <dbReference type="ARBA" id="ARBA00005446"/>
    </source>
</evidence>
<dbReference type="PANTHER" id="PTHR13710">
    <property type="entry name" value="DNA HELICASE RECQ FAMILY MEMBER"/>
    <property type="match status" value="1"/>
</dbReference>
<dbReference type="InterPro" id="IPR027417">
    <property type="entry name" value="P-loop_NTPase"/>
</dbReference>
<evidence type="ECO:0000256" key="5">
    <source>
        <dbReference type="ARBA" id="ARBA00023235"/>
    </source>
</evidence>
<dbReference type="PROSITE" id="PS51192">
    <property type="entry name" value="HELICASE_ATP_BIND_1"/>
    <property type="match status" value="1"/>
</dbReference>
<keyword evidence="4" id="KW-0238">DNA-binding</keyword>
<dbReference type="InterPro" id="IPR007569">
    <property type="entry name" value="DUF559"/>
</dbReference>
<dbReference type="RefSeq" id="WP_264733641.1">
    <property type="nucleotide sequence ID" value="NZ_JAPDNR010000001.1"/>
</dbReference>
<evidence type="ECO:0000256" key="2">
    <source>
        <dbReference type="ARBA" id="ARBA00022741"/>
    </source>
</evidence>
<dbReference type="Pfam" id="PF00270">
    <property type="entry name" value="DEAD"/>
    <property type="match status" value="1"/>
</dbReference>
<dbReference type="InterPro" id="IPR014001">
    <property type="entry name" value="Helicase_ATP-bd"/>
</dbReference>
<feature type="domain" description="Helicase C-terminal" evidence="9">
    <location>
        <begin position="609"/>
        <end position="792"/>
    </location>
</feature>
<dbReference type="Gene3D" id="3.40.960.10">
    <property type="entry name" value="VSR Endonuclease"/>
    <property type="match status" value="1"/>
</dbReference>
<dbReference type="InterPro" id="IPR011545">
    <property type="entry name" value="DEAD/DEAH_box_helicase_dom"/>
</dbReference>
<dbReference type="Proteomes" id="UP001207742">
    <property type="component" value="Unassembled WGS sequence"/>
</dbReference>
<comment type="catalytic activity">
    <reaction evidence="6">
        <text>Couples ATP hydrolysis with the unwinding of duplex DNA by translocating in the 3'-5' direction.</text>
        <dbReference type="EC" id="5.6.2.4"/>
    </reaction>
</comment>
<evidence type="ECO:0000313" key="10">
    <source>
        <dbReference type="EMBL" id="MCW3486826.1"/>
    </source>
</evidence>
<dbReference type="Gene3D" id="3.40.50.300">
    <property type="entry name" value="P-loop containing nucleotide triphosphate hydrolases"/>
    <property type="match status" value="2"/>
</dbReference>
<comment type="similarity">
    <text evidence="1">Belongs to the helicase family. RecQ subfamily.</text>
</comment>
<dbReference type="PROSITE" id="PS51194">
    <property type="entry name" value="HELICASE_CTER"/>
    <property type="match status" value="1"/>
</dbReference>
<evidence type="ECO:0000256" key="3">
    <source>
        <dbReference type="ARBA" id="ARBA00022840"/>
    </source>
</evidence>
<dbReference type="EC" id="5.6.2.4" evidence="7"/>
<keyword evidence="2" id="KW-0547">Nucleotide-binding</keyword>
<accession>A0ABT3IS87</accession>
<evidence type="ECO:0000256" key="6">
    <source>
        <dbReference type="ARBA" id="ARBA00034617"/>
    </source>
</evidence>
<dbReference type="GO" id="GO:0004386">
    <property type="term" value="F:helicase activity"/>
    <property type="evidence" value="ECO:0007669"/>
    <property type="project" value="UniProtKB-KW"/>
</dbReference>
<dbReference type="SUPFAM" id="SSF52540">
    <property type="entry name" value="P-loop containing nucleoside triphosphate hydrolases"/>
    <property type="match status" value="1"/>
</dbReference>
<gene>
    <name evidence="10" type="ORF">OL497_23210</name>
</gene>
<evidence type="ECO:0000256" key="4">
    <source>
        <dbReference type="ARBA" id="ARBA00023125"/>
    </source>
</evidence>
<proteinExistence type="inferred from homology"/>
<name>A0ABT3IS87_9BACT</name>
<dbReference type="SMART" id="SM00490">
    <property type="entry name" value="HELICc"/>
    <property type="match status" value="1"/>
</dbReference>
<keyword evidence="11" id="KW-1185">Reference proteome</keyword>
<keyword evidence="10" id="KW-0347">Helicase</keyword>
<dbReference type="PANTHER" id="PTHR13710:SF105">
    <property type="entry name" value="ATP-DEPENDENT DNA HELICASE Q1"/>
    <property type="match status" value="1"/>
</dbReference>
<reference evidence="10 11" key="1">
    <citation type="submission" date="2022-10" db="EMBL/GenBank/DDBJ databases">
        <title>Chitinophaga nivalis PC15 sp. nov., isolated from Pyeongchang county, South Korea.</title>
        <authorList>
            <person name="Trinh H.N."/>
        </authorList>
    </citation>
    <scope>NUCLEOTIDE SEQUENCE [LARGE SCALE GENOMIC DNA]</scope>
    <source>
        <strain evidence="10 11">PC14</strain>
    </source>
</reference>
<feature type="domain" description="Helicase ATP-binding" evidence="8">
    <location>
        <begin position="402"/>
        <end position="576"/>
    </location>
</feature>
<evidence type="ECO:0000313" key="11">
    <source>
        <dbReference type="Proteomes" id="UP001207742"/>
    </source>
</evidence>
<dbReference type="Pfam" id="PF00271">
    <property type="entry name" value="Helicase_C"/>
    <property type="match status" value="1"/>
</dbReference>
<keyword evidence="3" id="KW-0067">ATP-binding</keyword>
<dbReference type="EMBL" id="JAPDNS010000002">
    <property type="protein sequence ID" value="MCW3486826.1"/>
    <property type="molecule type" value="Genomic_DNA"/>
</dbReference>
<dbReference type="CDD" id="cd17920">
    <property type="entry name" value="DEXHc_RecQ"/>
    <property type="match status" value="1"/>
</dbReference>
<keyword evidence="10" id="KW-0378">Hydrolase</keyword>
<protein>
    <recommendedName>
        <fullName evidence="7">DNA 3'-5' helicase</fullName>
        <ecNumber evidence="7">5.6.2.4</ecNumber>
    </recommendedName>
</protein>
<comment type="caution">
    <text evidence="10">The sequence shown here is derived from an EMBL/GenBank/DDBJ whole genome shotgun (WGS) entry which is preliminary data.</text>
</comment>
<keyword evidence="5" id="KW-0413">Isomerase</keyword>
<evidence type="ECO:0000259" key="8">
    <source>
        <dbReference type="PROSITE" id="PS51192"/>
    </source>
</evidence>